<sequence length="225" mass="25100">MSPSPAEVDRPSIRFVHPEPFKPSKHQQQFKRFNMLLPSITRQSACIAKRTVVPAALRGNSRFLSVSRVVQGDDHHDARPPIIQGPGAKPGTVPTDLEQATGIERYEILARMEGHDPFDRKPLAVNHMGTLDNPVKVFSLERTRIVGCTGFPVDSHDTLFMKVSSARPRRCTECGCAYIVDFQGDPNEPGNEEPKLSVLHEHPGEKPRLKWGWGDMPTHDGGNQR</sequence>
<dbReference type="CDD" id="cd00924">
    <property type="entry name" value="Cyt_c_Oxidase_Vb"/>
    <property type="match status" value="1"/>
</dbReference>
<evidence type="ECO:0000256" key="7">
    <source>
        <dbReference type="ARBA" id="ARBA00023128"/>
    </source>
</evidence>
<dbReference type="EMBL" id="PKSM01000103">
    <property type="protein sequence ID" value="POW12539.1"/>
    <property type="molecule type" value="Genomic_DNA"/>
</dbReference>
<feature type="region of interest" description="Disordered" evidence="12">
    <location>
        <begin position="184"/>
        <end position="225"/>
    </location>
</feature>
<dbReference type="InterPro" id="IPR036972">
    <property type="entry name" value="Cyt_c_oxidase_su5b_sf"/>
</dbReference>
<reference evidence="14" key="2">
    <citation type="journal article" date="2018" name="BMC Genomics">
        <title>Genomic insights into host adaptation between the wheat stripe rust pathogen (Puccinia striiformis f. sp. tritici) and the barley stripe rust pathogen (Puccinia striiformis f. sp. hordei).</title>
        <authorList>
            <person name="Xia C."/>
            <person name="Wang M."/>
            <person name="Yin C."/>
            <person name="Cornejo O.E."/>
            <person name="Hulbert S.H."/>
            <person name="Chen X."/>
        </authorList>
    </citation>
    <scope>NUCLEOTIDE SEQUENCE [LARGE SCALE GENOMIC DNA]</scope>
    <source>
        <strain evidence="14">93TX-2</strain>
    </source>
</reference>
<dbReference type="OrthoDB" id="10249250at2759"/>
<dbReference type="PANTHER" id="PTHR10122:SF0">
    <property type="entry name" value="CYTOCHROME C OXIDASE SUBUNIT 5B, ISOFORM A-RELATED"/>
    <property type="match status" value="1"/>
</dbReference>
<name>A0A2S4VSW5_9BASI</name>
<comment type="caution">
    <text evidence="13">The sequence shown here is derived from an EMBL/GenBank/DDBJ whole genome shotgun (WGS) entry which is preliminary data.</text>
</comment>
<protein>
    <recommendedName>
        <fullName evidence="10">Cytochrome c oxidase subunit 4, mitochondrial</fullName>
    </recommendedName>
    <alternativeName>
        <fullName evidence="9">Cytochrome c oxidase polypeptide IV</fullName>
    </alternativeName>
</protein>
<reference evidence="13 14" key="1">
    <citation type="submission" date="2017-12" db="EMBL/GenBank/DDBJ databases">
        <title>Gene loss provides genomic basis for host adaptation in cereal stripe rust fungi.</title>
        <authorList>
            <person name="Xia C."/>
        </authorList>
    </citation>
    <scope>NUCLEOTIDE SEQUENCE [LARGE SCALE GENOMIC DNA]</scope>
    <source>
        <strain evidence="13 14">93TX-2</strain>
    </source>
</reference>
<keyword evidence="4" id="KW-0999">Mitochondrion inner membrane</keyword>
<evidence type="ECO:0000313" key="14">
    <source>
        <dbReference type="Proteomes" id="UP000238274"/>
    </source>
</evidence>
<proteinExistence type="inferred from homology"/>
<evidence type="ECO:0000256" key="10">
    <source>
        <dbReference type="ARBA" id="ARBA00070613"/>
    </source>
</evidence>
<feature type="binding site" evidence="11">
    <location>
        <position position="174"/>
    </location>
    <ligand>
        <name>Zn(2+)</name>
        <dbReference type="ChEBI" id="CHEBI:29105"/>
    </ligand>
</feature>
<evidence type="ECO:0000256" key="9">
    <source>
        <dbReference type="ARBA" id="ARBA00031366"/>
    </source>
</evidence>
<evidence type="ECO:0000313" key="13">
    <source>
        <dbReference type="EMBL" id="POW12539.1"/>
    </source>
</evidence>
<keyword evidence="6" id="KW-0809">Transit peptide</keyword>
<feature type="binding site" evidence="11">
    <location>
        <position position="171"/>
    </location>
    <ligand>
        <name>Zn(2+)</name>
        <dbReference type="ChEBI" id="CHEBI:29105"/>
    </ligand>
</feature>
<dbReference type="Gene3D" id="2.60.11.10">
    <property type="entry name" value="Cytochrome c oxidase, subunit Vb"/>
    <property type="match status" value="1"/>
</dbReference>
<dbReference type="GO" id="GO:0045277">
    <property type="term" value="C:respiratory chain complex IV"/>
    <property type="evidence" value="ECO:0007669"/>
    <property type="project" value="InterPro"/>
</dbReference>
<organism evidence="13 14">
    <name type="scientific">Puccinia striiformis</name>
    <dbReference type="NCBI Taxonomy" id="27350"/>
    <lineage>
        <taxon>Eukaryota</taxon>
        <taxon>Fungi</taxon>
        <taxon>Dikarya</taxon>
        <taxon>Basidiomycota</taxon>
        <taxon>Pucciniomycotina</taxon>
        <taxon>Pucciniomycetes</taxon>
        <taxon>Pucciniales</taxon>
        <taxon>Pucciniaceae</taxon>
        <taxon>Puccinia</taxon>
    </lineage>
</organism>
<evidence type="ECO:0000256" key="6">
    <source>
        <dbReference type="ARBA" id="ARBA00022946"/>
    </source>
</evidence>
<comment type="subcellular location">
    <subcellularLocation>
        <location evidence="1">Mitochondrion inner membrane</location>
        <topology evidence="1">Peripheral membrane protein</topology>
        <orientation evidence="1">Matrix side</orientation>
    </subcellularLocation>
</comment>
<feature type="binding site" evidence="11">
    <location>
        <position position="156"/>
    </location>
    <ligand>
        <name>Zn(2+)</name>
        <dbReference type="ChEBI" id="CHEBI:29105"/>
    </ligand>
</feature>
<keyword evidence="3 11" id="KW-0479">Metal-binding</keyword>
<comment type="similarity">
    <text evidence="2">Belongs to the cytochrome c oxidase subunit 5B family.</text>
</comment>
<evidence type="ECO:0000256" key="12">
    <source>
        <dbReference type="SAM" id="MobiDB-lite"/>
    </source>
</evidence>
<reference evidence="14" key="3">
    <citation type="journal article" date="2018" name="Mol. Plant Microbe Interact.">
        <title>Genome sequence resources for the wheat stripe rust pathogen (Puccinia striiformis f. sp. tritici) and the barley stripe rust pathogen (Puccinia striiformis f. sp. hordei).</title>
        <authorList>
            <person name="Xia C."/>
            <person name="Wang M."/>
            <person name="Yin C."/>
            <person name="Cornejo O.E."/>
            <person name="Hulbert S.H."/>
            <person name="Chen X."/>
        </authorList>
    </citation>
    <scope>NUCLEOTIDE SEQUENCE [LARGE SCALE GENOMIC DNA]</scope>
    <source>
        <strain evidence="14">93TX-2</strain>
    </source>
</reference>
<dbReference type="GO" id="GO:0046872">
    <property type="term" value="F:metal ion binding"/>
    <property type="evidence" value="ECO:0007669"/>
    <property type="project" value="UniProtKB-KW"/>
</dbReference>
<evidence type="ECO:0000256" key="11">
    <source>
        <dbReference type="PIRSR" id="PIRSR602124-2"/>
    </source>
</evidence>
<evidence type="ECO:0000256" key="1">
    <source>
        <dbReference type="ARBA" id="ARBA00004443"/>
    </source>
</evidence>
<keyword evidence="8" id="KW-0472">Membrane</keyword>
<evidence type="ECO:0000256" key="3">
    <source>
        <dbReference type="ARBA" id="ARBA00022723"/>
    </source>
</evidence>
<evidence type="ECO:0000256" key="5">
    <source>
        <dbReference type="ARBA" id="ARBA00022833"/>
    </source>
</evidence>
<dbReference type="VEuPathDB" id="FungiDB:PSTT_11177"/>
<dbReference type="PANTHER" id="PTHR10122">
    <property type="entry name" value="CYTOCHROME C OXIDASE SUBUNIT 5B, MITOCHONDRIAL"/>
    <property type="match status" value="1"/>
</dbReference>
<dbReference type="VEuPathDB" id="FungiDB:PSHT_08064"/>
<keyword evidence="5 11" id="KW-0862">Zinc</keyword>
<accession>A0A2S4VSW5</accession>
<keyword evidence="14" id="KW-1185">Reference proteome</keyword>
<dbReference type="Pfam" id="PF01215">
    <property type="entry name" value="COX5B"/>
    <property type="match status" value="1"/>
</dbReference>
<gene>
    <name evidence="13" type="ORF">PSHT_08064</name>
</gene>
<feature type="binding site" evidence="11">
    <location>
        <position position="148"/>
    </location>
    <ligand>
        <name>Zn(2+)</name>
        <dbReference type="ChEBI" id="CHEBI:29105"/>
    </ligand>
</feature>
<dbReference type="FunFam" id="2.60.11.10:FF:000003">
    <property type="entry name" value="Cytochrome c oxidase subunit IV"/>
    <property type="match status" value="1"/>
</dbReference>
<evidence type="ECO:0000256" key="4">
    <source>
        <dbReference type="ARBA" id="ARBA00022792"/>
    </source>
</evidence>
<feature type="compositionally biased region" description="Basic and acidic residues" evidence="12">
    <location>
        <begin position="192"/>
        <end position="208"/>
    </location>
</feature>
<dbReference type="PROSITE" id="PS51359">
    <property type="entry name" value="COX5B_2"/>
    <property type="match status" value="1"/>
</dbReference>
<dbReference type="AlphaFoldDB" id="A0A2S4VSW5"/>
<evidence type="ECO:0000256" key="8">
    <source>
        <dbReference type="ARBA" id="ARBA00023136"/>
    </source>
</evidence>
<dbReference type="Proteomes" id="UP000238274">
    <property type="component" value="Unassembled WGS sequence"/>
</dbReference>
<keyword evidence="7" id="KW-0496">Mitochondrion</keyword>
<dbReference type="SUPFAM" id="SSF57802">
    <property type="entry name" value="Rubredoxin-like"/>
    <property type="match status" value="1"/>
</dbReference>
<dbReference type="GO" id="GO:0006123">
    <property type="term" value="P:mitochondrial electron transport, cytochrome c to oxygen"/>
    <property type="evidence" value="ECO:0007669"/>
    <property type="project" value="InterPro"/>
</dbReference>
<dbReference type="GO" id="GO:0005743">
    <property type="term" value="C:mitochondrial inner membrane"/>
    <property type="evidence" value="ECO:0007669"/>
    <property type="project" value="UniProtKB-SubCell"/>
</dbReference>
<evidence type="ECO:0000256" key="2">
    <source>
        <dbReference type="ARBA" id="ARBA00010292"/>
    </source>
</evidence>
<dbReference type="InterPro" id="IPR002124">
    <property type="entry name" value="Cyt_c_oxidase_su5b"/>
</dbReference>